<feature type="region of interest" description="Disordered" evidence="1">
    <location>
        <begin position="308"/>
        <end position="352"/>
    </location>
</feature>
<dbReference type="SUPFAM" id="SSF54001">
    <property type="entry name" value="Cysteine proteinases"/>
    <property type="match status" value="1"/>
</dbReference>
<evidence type="ECO:0000259" key="3">
    <source>
        <dbReference type="SMART" id="SM00460"/>
    </source>
</evidence>
<evidence type="ECO:0000313" key="5">
    <source>
        <dbReference type="Proteomes" id="UP001527202"/>
    </source>
</evidence>
<feature type="region of interest" description="Disordered" evidence="1">
    <location>
        <begin position="466"/>
        <end position="536"/>
    </location>
</feature>
<dbReference type="InterPro" id="IPR052901">
    <property type="entry name" value="Bact_TGase-like"/>
</dbReference>
<keyword evidence="2" id="KW-0472">Membrane</keyword>
<feature type="transmembrane region" description="Helical" evidence="2">
    <location>
        <begin position="157"/>
        <end position="173"/>
    </location>
</feature>
<feature type="transmembrane region" description="Helical" evidence="2">
    <location>
        <begin position="132"/>
        <end position="151"/>
    </location>
</feature>
<dbReference type="RefSeq" id="WP_241688748.1">
    <property type="nucleotide sequence ID" value="NZ_CP026520.1"/>
</dbReference>
<evidence type="ECO:0000256" key="2">
    <source>
        <dbReference type="SAM" id="Phobius"/>
    </source>
</evidence>
<gene>
    <name evidence="4" type="ORF">M5X16_06040</name>
</gene>
<reference evidence="4 5" key="1">
    <citation type="submission" date="2022-05" db="EMBL/GenBank/DDBJ databases">
        <title>Genome Sequencing of Bee-Associated Microbes.</title>
        <authorList>
            <person name="Dunlap C."/>
        </authorList>
    </citation>
    <scope>NUCLEOTIDE SEQUENCE [LARGE SCALE GENOMIC DNA]</scope>
    <source>
        <strain evidence="4 5">NRRL B-23120</strain>
    </source>
</reference>
<dbReference type="Pfam" id="PF01841">
    <property type="entry name" value="Transglut_core"/>
    <property type="match status" value="1"/>
</dbReference>
<accession>A0ABT4F9Y6</accession>
<comment type="caution">
    <text evidence="4">The sequence shown here is derived from an EMBL/GenBank/DDBJ whole genome shotgun (WGS) entry which is preliminary data.</text>
</comment>
<dbReference type="GeneID" id="95378521"/>
<dbReference type="PANTHER" id="PTHR42736:SF1">
    <property type="entry name" value="PROTEIN-GLUTAMINE GAMMA-GLUTAMYLTRANSFERASE"/>
    <property type="match status" value="1"/>
</dbReference>
<dbReference type="PANTHER" id="PTHR42736">
    <property type="entry name" value="PROTEIN-GLUTAMINE GAMMA-GLUTAMYLTRANSFERASE"/>
    <property type="match status" value="1"/>
</dbReference>
<feature type="compositionally biased region" description="Polar residues" evidence="1">
    <location>
        <begin position="335"/>
        <end position="352"/>
    </location>
</feature>
<dbReference type="Proteomes" id="UP001527202">
    <property type="component" value="Unassembled WGS sequence"/>
</dbReference>
<evidence type="ECO:0000256" key="1">
    <source>
        <dbReference type="SAM" id="MobiDB-lite"/>
    </source>
</evidence>
<dbReference type="Gene3D" id="3.10.620.30">
    <property type="match status" value="1"/>
</dbReference>
<dbReference type="InterPro" id="IPR002931">
    <property type="entry name" value="Transglutaminase-like"/>
</dbReference>
<feature type="compositionally biased region" description="Polar residues" evidence="1">
    <location>
        <begin position="481"/>
        <end position="506"/>
    </location>
</feature>
<feature type="transmembrane region" description="Helical" evidence="2">
    <location>
        <begin position="98"/>
        <end position="120"/>
    </location>
</feature>
<feature type="domain" description="Transglutaminase-like" evidence="3">
    <location>
        <begin position="599"/>
        <end position="674"/>
    </location>
</feature>
<dbReference type="SMART" id="SM00460">
    <property type="entry name" value="TGc"/>
    <property type="match status" value="1"/>
</dbReference>
<keyword evidence="5" id="KW-1185">Reference proteome</keyword>
<proteinExistence type="predicted"/>
<name>A0ABT4F9Y6_9BACL</name>
<feature type="transmembrane region" description="Helical" evidence="2">
    <location>
        <begin position="193"/>
        <end position="213"/>
    </location>
</feature>
<feature type="transmembrane region" description="Helical" evidence="2">
    <location>
        <begin position="24"/>
        <end position="42"/>
    </location>
</feature>
<dbReference type="EMBL" id="JAMDMJ010000007">
    <property type="protein sequence ID" value="MCY9595333.1"/>
    <property type="molecule type" value="Genomic_DNA"/>
</dbReference>
<feature type="transmembrane region" description="Helical" evidence="2">
    <location>
        <begin position="49"/>
        <end position="68"/>
    </location>
</feature>
<keyword evidence="2" id="KW-1133">Transmembrane helix</keyword>
<keyword evidence="2" id="KW-0812">Transmembrane</keyword>
<organism evidence="4 5">
    <name type="scientific">Paenibacillus chitinolyticus</name>
    <dbReference type="NCBI Taxonomy" id="79263"/>
    <lineage>
        <taxon>Bacteria</taxon>
        <taxon>Bacillati</taxon>
        <taxon>Bacillota</taxon>
        <taxon>Bacilli</taxon>
        <taxon>Bacillales</taxon>
        <taxon>Paenibacillaceae</taxon>
        <taxon>Paenibacillus</taxon>
    </lineage>
</organism>
<dbReference type="InterPro" id="IPR038765">
    <property type="entry name" value="Papain-like_cys_pep_sf"/>
</dbReference>
<protein>
    <submittedName>
        <fullName evidence="4">Transglutaminase-like domain-containing protein</fullName>
    </submittedName>
</protein>
<sequence length="841" mass="88324">MLTVIWYMLLLEWLSPLALGAAEFQPLGIAPYAVMFGYFLLISAGVRSFALLWTLKLAGIAAVSGYQFQKELFPFGPWPVRLWETFLTDLDHMASGQLGALSGLTESLLFLFGAAAFISASHQLLLHRQNGAWFAAATGGYLLLLQVGLGIDTTPGLIRTGALGLLLLAGLTVPRLRRQFGVSATGRGGSLPWMGISVLAAAVFYAAGTWAAGEAGSAAKMKPLSLSAVADKWAAFTRGHKGSGTGQANGSSLRISGYGADDSVLGGALISDSRVVFTARTPVLAYWRGEAKSVYDGRGWSQPSGTLRPAFPALSGQAESAEFSTDGALPAEAKTGSSAGNGQSAEGSITTSVVRKAPDAAAVKGPYTQEVTRISGQLGMQLFAGGEVLKLEEATNTSGQSVKPETFWLNNESGKVALPATDDPLKSYRVTVKPFSFGSGWSMPDPGPQASAFTPVSDAEIRSGLRSSVNGTGSVGERSGTADSSEVNAAADSRTSAAGGNGSRSETVVGAEAGNPERNTQVPAAPAEPEPGELAGYLQLPEGLPQRVRDLTERVTAGSGQDRLAAALALERYLRTRYRYSMDKPTLPAAGEDFVDHFLFVDKLGYCDHFSSAMVVMLRAAGIPARWVKGFAPGEAGERGPDGSLAVTVRSRDAHSWAEAYIPGAGWLAFEPTPGFAAPSGAGAEAVPAAVSSPEEETAAADTASPWAAQLLPALARAADSPAARGSAVLLALLGAAWLLRRLVPRRASQAPLRRSAALRRGTGSTALMERLWLKVFRSHGRLAPQQTLREYVAGLAGLDPGRRRALEEFAVLYEEVRYDRSGAGIIGKGRILELWKRIEG</sequence>
<feature type="compositionally biased region" description="Low complexity" evidence="1">
    <location>
        <begin position="523"/>
        <end position="536"/>
    </location>
</feature>
<evidence type="ECO:0000313" key="4">
    <source>
        <dbReference type="EMBL" id="MCY9595333.1"/>
    </source>
</evidence>